<evidence type="ECO:0000313" key="2">
    <source>
        <dbReference type="EMBL" id="MDQ0204401.1"/>
    </source>
</evidence>
<evidence type="ECO:0000313" key="3">
    <source>
        <dbReference type="Proteomes" id="UP001239167"/>
    </source>
</evidence>
<dbReference type="InterPro" id="IPR047263">
    <property type="entry name" value="HNL-like_cupin"/>
</dbReference>
<keyword evidence="3" id="KW-1185">Reference proteome</keyword>
<dbReference type="EMBL" id="JAUSUE010000016">
    <property type="protein sequence ID" value="MDQ0204401.1"/>
    <property type="molecule type" value="Genomic_DNA"/>
</dbReference>
<dbReference type="PANTHER" id="PTHR43698:SF1">
    <property type="entry name" value="BLL4564 PROTEIN"/>
    <property type="match status" value="1"/>
</dbReference>
<dbReference type="InterPro" id="IPR014710">
    <property type="entry name" value="RmlC-like_jellyroll"/>
</dbReference>
<accession>A0ABT9Y9J5</accession>
<dbReference type="InterPro" id="IPR013096">
    <property type="entry name" value="Cupin_2"/>
</dbReference>
<dbReference type="InterPro" id="IPR011051">
    <property type="entry name" value="RmlC_Cupin_sf"/>
</dbReference>
<proteinExistence type="predicted"/>
<feature type="domain" description="Cupin type-2" evidence="1">
    <location>
        <begin position="74"/>
        <end position="136"/>
    </location>
</feature>
<evidence type="ECO:0000259" key="1">
    <source>
        <dbReference type="Pfam" id="PF07883"/>
    </source>
</evidence>
<dbReference type="CDD" id="cd02233">
    <property type="entry name" value="cupin_HNL-like"/>
    <property type="match status" value="1"/>
</dbReference>
<dbReference type="SUPFAM" id="SSF51182">
    <property type="entry name" value="RmlC-like cupins"/>
    <property type="match status" value="1"/>
</dbReference>
<dbReference type="Pfam" id="PF07883">
    <property type="entry name" value="Cupin_2"/>
    <property type="match status" value="1"/>
</dbReference>
<organism evidence="2 3">
    <name type="scientific">Pectinatus haikarae</name>
    <dbReference type="NCBI Taxonomy" id="349096"/>
    <lineage>
        <taxon>Bacteria</taxon>
        <taxon>Bacillati</taxon>
        <taxon>Bacillota</taxon>
        <taxon>Negativicutes</taxon>
        <taxon>Selenomonadales</taxon>
        <taxon>Selenomonadaceae</taxon>
        <taxon>Pectinatus</taxon>
    </lineage>
</organism>
<protein>
    <submittedName>
        <fullName evidence="2">Quercetin dioxygenase-like cupin family protein</fullName>
    </submittedName>
</protein>
<comment type="caution">
    <text evidence="2">The sequence shown here is derived from an EMBL/GenBank/DDBJ whole genome shotgun (WGS) entry which is preliminary data.</text>
</comment>
<name>A0ABT9Y9J5_9FIRM</name>
<dbReference type="PANTHER" id="PTHR43698">
    <property type="entry name" value="RIBD C-TERMINAL DOMAIN CONTAINING PROTEIN"/>
    <property type="match status" value="1"/>
</dbReference>
<gene>
    <name evidence="2" type="ORF">J2S01_002129</name>
</gene>
<reference evidence="2 3" key="1">
    <citation type="submission" date="2023-07" db="EMBL/GenBank/DDBJ databases">
        <title>Genomic Encyclopedia of Type Strains, Phase IV (KMG-IV): sequencing the most valuable type-strain genomes for metagenomic binning, comparative biology and taxonomic classification.</title>
        <authorList>
            <person name="Goeker M."/>
        </authorList>
    </citation>
    <scope>NUCLEOTIDE SEQUENCE [LARGE SCALE GENOMIC DNA]</scope>
    <source>
        <strain evidence="2 3">DSM 16980</strain>
    </source>
</reference>
<dbReference type="Proteomes" id="UP001239167">
    <property type="component" value="Unassembled WGS sequence"/>
</dbReference>
<sequence length="174" mass="19357">MIKILGIFLVVMMSMKYGIVNASNTIDISEQHILVYHHANLKSYKAPASYFSGRAIVTRVFDKNEMAKFSGGAVTFEPGARTYWHIHPAGQLLIVQSGTALAQEWGRKTIVLHAGDMLWCPPNVKHWHGADMNGEMVQIALTGDKEGKAVTWLEEVSDATYRQAVLDEENNQAL</sequence>
<dbReference type="Gene3D" id="2.60.120.10">
    <property type="entry name" value="Jelly Rolls"/>
    <property type="match status" value="1"/>
</dbReference>